<name>A0A1R2CUG6_9CILI</name>
<feature type="coiled-coil region" evidence="1">
    <location>
        <begin position="310"/>
        <end position="358"/>
    </location>
</feature>
<sequence>MAEFESQALKRLQEIQKKLIESTPELRSFKKIKAKYLDQSKESRPTTSNSAKKKKDTNIKTGELDQKIENLRKLIQAEKDKGEQMMHDMGAREERYLKREKEYRKTLIEYENELRARSNYNGSAQDQYNRNVRKIEGLHTVILDNVSQIQKKTSQILAEQEKDIRRQFNSKMKEVSKDLEIEKKKKLEGVGNYAEKESQLTRELELMKTSMELIISKNNELEEENYKIQKDFDSQQLVRDVLFKEIVAIKHENAALSEEISKYKETKETFTPQRSISNSIFPGKKPGTTSTYSIGKDMKADDPTRYEFIIQRLKRILDNERKNLKNVRNAYARELQNKTELEQTLRQCIDEVKTEKTQDLPESKRKNVQLTPQDREKIVELMLSQERVLSLLYEKTLPSRAVTREMMYGSGDISDSSDQD</sequence>
<dbReference type="AlphaFoldDB" id="A0A1R2CUG6"/>
<evidence type="ECO:0000313" key="3">
    <source>
        <dbReference type="EMBL" id="OMJ92648.1"/>
    </source>
</evidence>
<dbReference type="Proteomes" id="UP000187209">
    <property type="component" value="Unassembled WGS sequence"/>
</dbReference>
<proteinExistence type="predicted"/>
<protein>
    <submittedName>
        <fullName evidence="3">Uncharacterized protein</fullName>
    </submittedName>
</protein>
<keyword evidence="4" id="KW-1185">Reference proteome</keyword>
<keyword evidence="1" id="KW-0175">Coiled coil</keyword>
<feature type="coiled-coil region" evidence="1">
    <location>
        <begin position="204"/>
        <end position="266"/>
    </location>
</feature>
<dbReference type="PANTHER" id="PTHR40515">
    <property type="entry name" value="CILIA- AND FLAGELLA-ASSOCIATED PROTEIN 157"/>
    <property type="match status" value="1"/>
</dbReference>
<evidence type="ECO:0000256" key="1">
    <source>
        <dbReference type="SAM" id="Coils"/>
    </source>
</evidence>
<reference evidence="3 4" key="1">
    <citation type="submission" date="2016-11" db="EMBL/GenBank/DDBJ databases">
        <title>The macronuclear genome of Stentor coeruleus: a giant cell with tiny introns.</title>
        <authorList>
            <person name="Slabodnick M."/>
            <person name="Ruby J.G."/>
            <person name="Reiff S.B."/>
            <person name="Swart E.C."/>
            <person name="Gosai S."/>
            <person name="Prabakaran S."/>
            <person name="Witkowska E."/>
            <person name="Larue G.E."/>
            <person name="Fisher S."/>
            <person name="Freeman R.M."/>
            <person name="Gunawardena J."/>
            <person name="Chu W."/>
            <person name="Stover N.A."/>
            <person name="Gregory B.D."/>
            <person name="Nowacki M."/>
            <person name="Derisi J."/>
            <person name="Roy S.W."/>
            <person name="Marshall W.F."/>
            <person name="Sood P."/>
        </authorList>
    </citation>
    <scope>NUCLEOTIDE SEQUENCE [LARGE SCALE GENOMIC DNA]</scope>
    <source>
        <strain evidence="3">WM001</strain>
    </source>
</reference>
<feature type="region of interest" description="Disordered" evidence="2">
    <location>
        <begin position="37"/>
        <end position="62"/>
    </location>
</feature>
<evidence type="ECO:0000313" key="4">
    <source>
        <dbReference type="Proteomes" id="UP000187209"/>
    </source>
</evidence>
<dbReference type="OrthoDB" id="193329at2759"/>
<accession>A0A1R2CUG6</accession>
<evidence type="ECO:0000256" key="2">
    <source>
        <dbReference type="SAM" id="MobiDB-lite"/>
    </source>
</evidence>
<organism evidence="3 4">
    <name type="scientific">Stentor coeruleus</name>
    <dbReference type="NCBI Taxonomy" id="5963"/>
    <lineage>
        <taxon>Eukaryota</taxon>
        <taxon>Sar</taxon>
        <taxon>Alveolata</taxon>
        <taxon>Ciliophora</taxon>
        <taxon>Postciliodesmatophora</taxon>
        <taxon>Heterotrichea</taxon>
        <taxon>Heterotrichida</taxon>
        <taxon>Stentoridae</taxon>
        <taxon>Stentor</taxon>
    </lineage>
</organism>
<dbReference type="EMBL" id="MPUH01000057">
    <property type="protein sequence ID" value="OMJ92648.1"/>
    <property type="molecule type" value="Genomic_DNA"/>
</dbReference>
<gene>
    <name evidence="3" type="ORF">SteCoe_4521</name>
</gene>
<dbReference type="PANTHER" id="PTHR40515:SF1">
    <property type="entry name" value="CILIA- AND FLAGELLA-ASSOCIATED PROTEIN 157"/>
    <property type="match status" value="1"/>
</dbReference>
<feature type="region of interest" description="Disordered" evidence="2">
    <location>
        <begin position="275"/>
        <end position="296"/>
    </location>
</feature>
<comment type="caution">
    <text evidence="3">The sequence shown here is derived from an EMBL/GenBank/DDBJ whole genome shotgun (WGS) entry which is preliminary data.</text>
</comment>